<sequence length="561" mass="58941">MSLSSLSIGKKLIIAFATLTAVILLTGVFGFSQLATLEDASYELRDNRIPSLKIIAEASNEVQNHRIAVSRLVIDDNPANRPAYLDQMRRNVETFAAAGKAYQGLVSDETEAAEVKRVAAAWDAYLKVTEKLIATVQSGDVAAADALYLGESRVAREAVVAELDTLRQMNIDNAAMAGTRSRAAYESALTVLAIAMAVGLVIAVAATLVMTRSVSTPVRKMTEAMRRLADKDTGVEIPGADRGDEIGAMAKAVETFRDGMVRADRLAAEQERNRAAEEGRRRRREELAEGFVSRMTAIVTTLSGASEQVRGSAEGLARTADDQSARSTTVAAAAEEASANVQTVATASEELAASIREVGARTAETADVTRAAVRQAEATDGTVQELAASARKIGDVIELIQQIAEQTNLLALNATIEAARAGEAGKGFAVVASEVKNLANQTARATEEIQAQINAMTGATGRTVEAIREISGTITRVGALTTAVASAVEQQVAATAEIARNTQQASSGTSEVLESIASIASAAGLTGRSAEEMSGASRALAGKTRELKDVVDRYVDEVAKV</sequence>
<evidence type="ECO:0000313" key="8">
    <source>
        <dbReference type="Proteomes" id="UP000075787"/>
    </source>
</evidence>
<organism evidence="7 8">
    <name type="scientific">Tistrella mobilis</name>
    <dbReference type="NCBI Taxonomy" id="171437"/>
    <lineage>
        <taxon>Bacteria</taxon>
        <taxon>Pseudomonadati</taxon>
        <taxon>Pseudomonadota</taxon>
        <taxon>Alphaproteobacteria</taxon>
        <taxon>Geminicoccales</taxon>
        <taxon>Geminicoccaceae</taxon>
        <taxon>Tistrella</taxon>
    </lineage>
</organism>
<keyword evidence="4" id="KW-1133">Transmembrane helix</keyword>
<proteinExistence type="inferred from homology"/>
<dbReference type="Pfam" id="PF00672">
    <property type="entry name" value="HAMP"/>
    <property type="match status" value="1"/>
</dbReference>
<dbReference type="PROSITE" id="PS50885">
    <property type="entry name" value="HAMP"/>
    <property type="match status" value="1"/>
</dbReference>
<evidence type="ECO:0000256" key="1">
    <source>
        <dbReference type="ARBA" id="ARBA00023224"/>
    </source>
</evidence>
<dbReference type="Pfam" id="PF12729">
    <property type="entry name" value="4HB_MCP_1"/>
    <property type="match status" value="1"/>
</dbReference>
<feature type="domain" description="Methyl-accepting transducer" evidence="5">
    <location>
        <begin position="298"/>
        <end position="541"/>
    </location>
</feature>
<dbReference type="Gene3D" id="1.10.287.950">
    <property type="entry name" value="Methyl-accepting chemotaxis protein"/>
    <property type="match status" value="1"/>
</dbReference>
<dbReference type="PANTHER" id="PTHR32089">
    <property type="entry name" value="METHYL-ACCEPTING CHEMOTAXIS PROTEIN MCPB"/>
    <property type="match status" value="1"/>
</dbReference>
<gene>
    <name evidence="7" type="ORF">AUP44_18930</name>
</gene>
<evidence type="ECO:0000259" key="5">
    <source>
        <dbReference type="PROSITE" id="PS50111"/>
    </source>
</evidence>
<keyword evidence="1 3" id="KW-0807">Transducer</keyword>
<dbReference type="InterPro" id="IPR004090">
    <property type="entry name" value="Chemotax_Me-accpt_rcpt"/>
</dbReference>
<dbReference type="PANTHER" id="PTHR32089:SF112">
    <property type="entry name" value="LYSOZYME-LIKE PROTEIN-RELATED"/>
    <property type="match status" value="1"/>
</dbReference>
<feature type="domain" description="HAMP" evidence="6">
    <location>
        <begin position="212"/>
        <end position="265"/>
    </location>
</feature>
<name>A0A162M0I8_9PROT</name>
<dbReference type="InterPro" id="IPR047347">
    <property type="entry name" value="YvaQ-like_sensor"/>
</dbReference>
<dbReference type="SMART" id="SM00304">
    <property type="entry name" value="HAMP"/>
    <property type="match status" value="1"/>
</dbReference>
<feature type="transmembrane region" description="Helical" evidence="4">
    <location>
        <begin position="189"/>
        <end position="211"/>
    </location>
</feature>
<dbReference type="RefSeq" id="WP_062761232.1">
    <property type="nucleotide sequence ID" value="NZ_CP121045.1"/>
</dbReference>
<dbReference type="SUPFAM" id="SSF58104">
    <property type="entry name" value="Methyl-accepting chemotaxis protein (MCP) signaling domain"/>
    <property type="match status" value="1"/>
</dbReference>
<dbReference type="CDD" id="cd06225">
    <property type="entry name" value="HAMP"/>
    <property type="match status" value="1"/>
</dbReference>
<protein>
    <recommendedName>
        <fullName evidence="9">Methyl-accepting chemotaxis protein</fullName>
    </recommendedName>
</protein>
<dbReference type="Proteomes" id="UP000075787">
    <property type="component" value="Unassembled WGS sequence"/>
</dbReference>
<accession>A0A162M0I8</accession>
<dbReference type="GO" id="GO:0006935">
    <property type="term" value="P:chemotaxis"/>
    <property type="evidence" value="ECO:0007669"/>
    <property type="project" value="InterPro"/>
</dbReference>
<reference evidence="7 8" key="1">
    <citation type="submission" date="2015-12" db="EMBL/GenBank/DDBJ databases">
        <title>Genome sequence of Tistrella mobilis MCCC 1A02139.</title>
        <authorList>
            <person name="Lu L."/>
            <person name="Lai Q."/>
            <person name="Shao Z."/>
            <person name="Qian P."/>
        </authorList>
    </citation>
    <scope>NUCLEOTIDE SEQUENCE [LARGE SCALE GENOMIC DNA]</scope>
    <source>
        <strain evidence="7 8">MCCC 1A02139</strain>
    </source>
</reference>
<evidence type="ECO:0000256" key="3">
    <source>
        <dbReference type="PROSITE-ProRule" id="PRU00284"/>
    </source>
</evidence>
<dbReference type="InterPro" id="IPR004089">
    <property type="entry name" value="MCPsignal_dom"/>
</dbReference>
<evidence type="ECO:0000256" key="4">
    <source>
        <dbReference type="SAM" id="Phobius"/>
    </source>
</evidence>
<dbReference type="GO" id="GO:0007165">
    <property type="term" value="P:signal transduction"/>
    <property type="evidence" value="ECO:0007669"/>
    <property type="project" value="UniProtKB-KW"/>
</dbReference>
<dbReference type="PRINTS" id="PR00260">
    <property type="entry name" value="CHEMTRNSDUCR"/>
</dbReference>
<evidence type="ECO:0008006" key="9">
    <source>
        <dbReference type="Google" id="ProtNLM"/>
    </source>
</evidence>
<evidence type="ECO:0000259" key="6">
    <source>
        <dbReference type="PROSITE" id="PS50885"/>
    </source>
</evidence>
<dbReference type="Gene3D" id="6.10.340.10">
    <property type="match status" value="1"/>
</dbReference>
<dbReference type="InterPro" id="IPR024478">
    <property type="entry name" value="HlyB_4HB_MCP"/>
</dbReference>
<dbReference type="OrthoDB" id="9814202at2"/>
<evidence type="ECO:0000313" key="7">
    <source>
        <dbReference type="EMBL" id="KYO57728.1"/>
    </source>
</evidence>
<keyword evidence="4" id="KW-0472">Membrane</keyword>
<dbReference type="EMBL" id="LPZR01000005">
    <property type="protein sequence ID" value="KYO57728.1"/>
    <property type="molecule type" value="Genomic_DNA"/>
</dbReference>
<dbReference type="AlphaFoldDB" id="A0A162M0I8"/>
<dbReference type="GeneID" id="97243174"/>
<dbReference type="InterPro" id="IPR003660">
    <property type="entry name" value="HAMP_dom"/>
</dbReference>
<comment type="caution">
    <text evidence="7">The sequence shown here is derived from an EMBL/GenBank/DDBJ whole genome shotgun (WGS) entry which is preliminary data.</text>
</comment>
<dbReference type="GO" id="GO:0016020">
    <property type="term" value="C:membrane"/>
    <property type="evidence" value="ECO:0007669"/>
    <property type="project" value="InterPro"/>
</dbReference>
<dbReference type="Pfam" id="PF00015">
    <property type="entry name" value="MCPsignal"/>
    <property type="match status" value="1"/>
</dbReference>
<dbReference type="PROSITE" id="PS50111">
    <property type="entry name" value="CHEMOTAXIS_TRANSDUC_2"/>
    <property type="match status" value="1"/>
</dbReference>
<evidence type="ECO:0000256" key="2">
    <source>
        <dbReference type="ARBA" id="ARBA00029447"/>
    </source>
</evidence>
<comment type="similarity">
    <text evidence="2">Belongs to the methyl-accepting chemotaxis (MCP) protein family.</text>
</comment>
<keyword evidence="4" id="KW-0812">Transmembrane</keyword>
<dbReference type="SMART" id="SM00283">
    <property type="entry name" value="MA"/>
    <property type="match status" value="1"/>
</dbReference>
<dbReference type="GO" id="GO:0004888">
    <property type="term" value="F:transmembrane signaling receptor activity"/>
    <property type="evidence" value="ECO:0007669"/>
    <property type="project" value="InterPro"/>
</dbReference>
<dbReference type="CDD" id="cd19411">
    <property type="entry name" value="MCP2201-like_sensor"/>
    <property type="match status" value="1"/>
</dbReference>